<dbReference type="AlphaFoldDB" id="A0A2V0NYP1"/>
<protein>
    <submittedName>
        <fullName evidence="1">Uncharacterized protein</fullName>
    </submittedName>
</protein>
<sequence>MESGSILIRGAQDAGGAVHWLPIKTSHSGPCNVEEFFQPREVEECSASGSQALEAHIRGRLLKGCVRKLPEGFSGVVLAPSAPSATASADDREWASTATFGSVTYWNHDTAPAASDWQARAIDWLVLADKVQAPVSLEAVEAELARGDAQP</sequence>
<dbReference type="STRING" id="307507.A0A2V0NYP1"/>
<dbReference type="Pfam" id="PF08615">
    <property type="entry name" value="RNase_H2_suC"/>
    <property type="match status" value="1"/>
</dbReference>
<reference evidence="1 2" key="1">
    <citation type="journal article" date="2018" name="Sci. Rep.">
        <title>Raphidocelis subcapitata (=Pseudokirchneriella subcapitata) provides an insight into genome evolution and environmental adaptations in the Sphaeropleales.</title>
        <authorList>
            <person name="Suzuki S."/>
            <person name="Yamaguchi H."/>
            <person name="Nakajima N."/>
            <person name="Kawachi M."/>
        </authorList>
    </citation>
    <scope>NUCLEOTIDE SEQUENCE [LARGE SCALE GENOMIC DNA]</scope>
    <source>
        <strain evidence="1 2">NIES-35</strain>
    </source>
</reference>
<dbReference type="PANTHER" id="PTHR47204:SF1">
    <property type="entry name" value="RIBONUCLEASE H2 SUBUNIT C"/>
    <property type="match status" value="1"/>
</dbReference>
<dbReference type="OrthoDB" id="6222486at2759"/>
<dbReference type="GO" id="GO:0032299">
    <property type="term" value="C:ribonuclease H2 complex"/>
    <property type="evidence" value="ECO:0007669"/>
    <property type="project" value="InterPro"/>
</dbReference>
<dbReference type="Gene3D" id="2.40.128.680">
    <property type="match status" value="1"/>
</dbReference>
<dbReference type="GO" id="GO:0006401">
    <property type="term" value="P:RNA catabolic process"/>
    <property type="evidence" value="ECO:0007669"/>
    <property type="project" value="InterPro"/>
</dbReference>
<dbReference type="CDD" id="cd09271">
    <property type="entry name" value="RNase_H2-C"/>
    <property type="match status" value="1"/>
</dbReference>
<organism evidence="1 2">
    <name type="scientific">Raphidocelis subcapitata</name>
    <dbReference type="NCBI Taxonomy" id="307507"/>
    <lineage>
        <taxon>Eukaryota</taxon>
        <taxon>Viridiplantae</taxon>
        <taxon>Chlorophyta</taxon>
        <taxon>core chlorophytes</taxon>
        <taxon>Chlorophyceae</taxon>
        <taxon>CS clade</taxon>
        <taxon>Sphaeropleales</taxon>
        <taxon>Selenastraceae</taxon>
        <taxon>Raphidocelis</taxon>
    </lineage>
</organism>
<accession>A0A2V0NYP1</accession>
<name>A0A2V0NYP1_9CHLO</name>
<dbReference type="InParanoid" id="A0A2V0NYP1"/>
<evidence type="ECO:0000313" key="2">
    <source>
        <dbReference type="Proteomes" id="UP000247498"/>
    </source>
</evidence>
<dbReference type="EMBL" id="BDRX01000019">
    <property type="protein sequence ID" value="GBF90693.1"/>
    <property type="molecule type" value="Genomic_DNA"/>
</dbReference>
<gene>
    <name evidence="1" type="ORF">Rsub_02993</name>
</gene>
<evidence type="ECO:0000313" key="1">
    <source>
        <dbReference type="EMBL" id="GBF90693.1"/>
    </source>
</evidence>
<dbReference type="Proteomes" id="UP000247498">
    <property type="component" value="Unassembled WGS sequence"/>
</dbReference>
<proteinExistence type="predicted"/>
<keyword evidence="2" id="KW-1185">Reference proteome</keyword>
<dbReference type="PANTHER" id="PTHR47204">
    <property type="entry name" value="OS02G0168900 PROTEIN"/>
    <property type="match status" value="1"/>
</dbReference>
<dbReference type="InterPro" id="IPR013924">
    <property type="entry name" value="RNase_H2_suC"/>
</dbReference>
<comment type="caution">
    <text evidence="1">The sequence shown here is derived from an EMBL/GenBank/DDBJ whole genome shotgun (WGS) entry which is preliminary data.</text>
</comment>